<evidence type="ECO:0000313" key="1">
    <source>
        <dbReference type="EMBL" id="MBJ3808901.1"/>
    </source>
</evidence>
<reference evidence="1 2" key="1">
    <citation type="submission" date="2020-12" db="EMBL/GenBank/DDBJ databases">
        <title>Streptomyces typhae sp. nov., a novel endophytic actinomycete isolated from the root of cattail pollen (Typha angustifolia L.).</title>
        <authorList>
            <person name="Peng C."/>
            <person name="Liu C."/>
        </authorList>
    </citation>
    <scope>NUCLEOTIDE SEQUENCE [LARGE SCALE GENOMIC DNA]</scope>
    <source>
        <strain evidence="1 2">JCM 4753</strain>
    </source>
</reference>
<evidence type="ECO:0000313" key="2">
    <source>
        <dbReference type="Proteomes" id="UP000634780"/>
    </source>
</evidence>
<proteinExistence type="predicted"/>
<dbReference type="EMBL" id="JAEKOZ010000009">
    <property type="protein sequence ID" value="MBJ3808901.1"/>
    <property type="molecule type" value="Genomic_DNA"/>
</dbReference>
<comment type="caution">
    <text evidence="1">The sequence shown here is derived from an EMBL/GenBank/DDBJ whole genome shotgun (WGS) entry which is preliminary data.</text>
</comment>
<sequence>MSRAPRRESSGARARVSDADEWRWEYDPDAEHVVAGFPQHIIDEVERLAGEMVALAEVGVDVTDIGEGPRRGVPGGVRRIPLLTDGWFYALPVPRLRLVAITRVIPPFDCL</sequence>
<dbReference type="Proteomes" id="UP000634780">
    <property type="component" value="Unassembled WGS sequence"/>
</dbReference>
<gene>
    <name evidence="1" type="ORF">JGB26_17565</name>
</gene>
<keyword evidence="2" id="KW-1185">Reference proteome</keyword>
<protein>
    <submittedName>
        <fullName evidence="1">Uncharacterized protein</fullName>
    </submittedName>
</protein>
<organism evidence="1 2">
    <name type="scientific">Streptomyces flavofungini</name>
    <dbReference type="NCBI Taxonomy" id="68200"/>
    <lineage>
        <taxon>Bacteria</taxon>
        <taxon>Bacillati</taxon>
        <taxon>Actinomycetota</taxon>
        <taxon>Actinomycetes</taxon>
        <taxon>Kitasatosporales</taxon>
        <taxon>Streptomycetaceae</taxon>
        <taxon>Streptomyces</taxon>
    </lineage>
</organism>
<name>A0ABS0X6R1_9ACTN</name>
<accession>A0ABS0X6R1</accession>